<feature type="compositionally biased region" description="Basic and acidic residues" evidence="2">
    <location>
        <begin position="1"/>
        <end position="11"/>
    </location>
</feature>
<organism evidence="4 5">
    <name type="scientific">Streptomyces durbertensis</name>
    <dbReference type="NCBI Taxonomy" id="2448886"/>
    <lineage>
        <taxon>Bacteria</taxon>
        <taxon>Bacillati</taxon>
        <taxon>Actinomycetota</taxon>
        <taxon>Actinomycetes</taxon>
        <taxon>Kitasatosporales</taxon>
        <taxon>Streptomycetaceae</taxon>
        <taxon>Streptomyces</taxon>
    </lineage>
</organism>
<dbReference type="InterPro" id="IPR036629">
    <property type="entry name" value="YjbJ_sf"/>
</dbReference>
<evidence type="ECO:0000313" key="4">
    <source>
        <dbReference type="EMBL" id="MBB1246103.1"/>
    </source>
</evidence>
<comment type="caution">
    <text evidence="4">The sequence shown here is derived from an EMBL/GenBank/DDBJ whole genome shotgun (WGS) entry which is preliminary data.</text>
</comment>
<accession>A0ABR6ELV9</accession>
<sequence>MADEGAMDKMKGKAKQAAGKLTGDERKRSEGKTDETKGKAKGAMEDGKDRIEGLKDSLSEKRRGKK</sequence>
<feature type="domain" description="CsbD-like" evidence="3">
    <location>
        <begin position="4"/>
        <end position="52"/>
    </location>
</feature>
<dbReference type="SUPFAM" id="SSF69047">
    <property type="entry name" value="Hypothetical protein YjbJ"/>
    <property type="match status" value="1"/>
</dbReference>
<evidence type="ECO:0000256" key="2">
    <source>
        <dbReference type="SAM" id="MobiDB-lite"/>
    </source>
</evidence>
<gene>
    <name evidence="4" type="ORF">GL263_21470</name>
</gene>
<keyword evidence="5" id="KW-1185">Reference proteome</keyword>
<evidence type="ECO:0000256" key="1">
    <source>
        <dbReference type="ARBA" id="ARBA00009129"/>
    </source>
</evidence>
<dbReference type="RefSeq" id="WP_182857382.1">
    <property type="nucleotide sequence ID" value="NZ_WMLF01000407.1"/>
</dbReference>
<evidence type="ECO:0000259" key="3">
    <source>
        <dbReference type="Pfam" id="PF05532"/>
    </source>
</evidence>
<dbReference type="Proteomes" id="UP000766698">
    <property type="component" value="Unassembled WGS sequence"/>
</dbReference>
<dbReference type="Gene3D" id="1.10.1470.10">
    <property type="entry name" value="YjbJ"/>
    <property type="match status" value="1"/>
</dbReference>
<name>A0ABR6ELV9_9ACTN</name>
<comment type="similarity">
    <text evidence="1">Belongs to the UPF0337 (CsbD) family.</text>
</comment>
<dbReference type="EMBL" id="WMLF01000407">
    <property type="protein sequence ID" value="MBB1246103.1"/>
    <property type="molecule type" value="Genomic_DNA"/>
</dbReference>
<dbReference type="Pfam" id="PF05532">
    <property type="entry name" value="CsbD"/>
    <property type="match status" value="1"/>
</dbReference>
<feature type="region of interest" description="Disordered" evidence="2">
    <location>
        <begin position="1"/>
        <end position="66"/>
    </location>
</feature>
<protein>
    <submittedName>
        <fullName evidence="4">CsbD family protein</fullName>
    </submittedName>
</protein>
<reference evidence="5" key="1">
    <citation type="journal article" date="2020" name="Syst. Appl. Microbiol.">
        <title>Streptomyces alkaliterrae sp. nov., isolated from an alkaline soil, and emended descriptions of Streptomyces alkaliphilus, Streptomyces calidiresistens and Streptomyces durbertensis.</title>
        <authorList>
            <person name="Swiecimska M."/>
            <person name="Golinska P."/>
            <person name="Nouioui I."/>
            <person name="Wypij M."/>
            <person name="Rai M."/>
            <person name="Sangal V."/>
            <person name="Goodfellow M."/>
        </authorList>
    </citation>
    <scope>NUCLEOTIDE SEQUENCE [LARGE SCALE GENOMIC DNA]</scope>
    <source>
        <strain evidence="5">DSM 104538</strain>
    </source>
</reference>
<proteinExistence type="inferred from homology"/>
<evidence type="ECO:0000313" key="5">
    <source>
        <dbReference type="Proteomes" id="UP000766698"/>
    </source>
</evidence>
<dbReference type="InterPro" id="IPR008462">
    <property type="entry name" value="CsbD"/>
</dbReference>
<feature type="compositionally biased region" description="Basic and acidic residues" evidence="2">
    <location>
        <begin position="22"/>
        <end position="66"/>
    </location>
</feature>